<gene>
    <name evidence="3" type="ORF">Vau01_038720</name>
</gene>
<dbReference type="PANTHER" id="PTHR43244:SF1">
    <property type="entry name" value="5,10-METHYLENETETRAHYDROMETHANOPTERIN REDUCTASE"/>
    <property type="match status" value="1"/>
</dbReference>
<dbReference type="Proteomes" id="UP000612585">
    <property type="component" value="Unassembled WGS sequence"/>
</dbReference>
<dbReference type="RefSeq" id="WP_203994552.1">
    <property type="nucleotide sequence ID" value="NZ_BOPG01000024.1"/>
</dbReference>
<dbReference type="InterPro" id="IPR011251">
    <property type="entry name" value="Luciferase-like_dom"/>
</dbReference>
<accession>A0A8J3Z2P2</accession>
<keyword evidence="4" id="KW-1185">Reference proteome</keyword>
<proteinExistence type="predicted"/>
<evidence type="ECO:0000313" key="3">
    <source>
        <dbReference type="EMBL" id="GIJ56356.1"/>
    </source>
</evidence>
<dbReference type="Pfam" id="PF00296">
    <property type="entry name" value="Bac_luciferase"/>
    <property type="match status" value="1"/>
</dbReference>
<keyword evidence="1" id="KW-0560">Oxidoreductase</keyword>
<dbReference type="InterPro" id="IPR050564">
    <property type="entry name" value="F420-G6PD/mer"/>
</dbReference>
<comment type="caution">
    <text evidence="3">The sequence shown here is derived from an EMBL/GenBank/DDBJ whole genome shotgun (WGS) entry which is preliminary data.</text>
</comment>
<evidence type="ECO:0000256" key="1">
    <source>
        <dbReference type="ARBA" id="ARBA00023002"/>
    </source>
</evidence>
<feature type="domain" description="Luciferase-like" evidence="2">
    <location>
        <begin position="11"/>
        <end position="262"/>
    </location>
</feature>
<protein>
    <recommendedName>
        <fullName evidence="2">Luciferase-like domain-containing protein</fullName>
    </recommendedName>
</protein>
<dbReference type="PANTHER" id="PTHR43244">
    <property type="match status" value="1"/>
</dbReference>
<name>A0A8J3Z2P2_9ACTN</name>
<dbReference type="SUPFAM" id="SSF51679">
    <property type="entry name" value="Bacterial luciferase-like"/>
    <property type="match status" value="1"/>
</dbReference>
<dbReference type="GO" id="GO:0016705">
    <property type="term" value="F:oxidoreductase activity, acting on paired donors, with incorporation or reduction of molecular oxygen"/>
    <property type="evidence" value="ECO:0007669"/>
    <property type="project" value="InterPro"/>
</dbReference>
<dbReference type="Gene3D" id="3.20.20.30">
    <property type="entry name" value="Luciferase-like domain"/>
    <property type="match status" value="1"/>
</dbReference>
<organism evidence="3 4">
    <name type="scientific">Virgisporangium aurantiacum</name>
    <dbReference type="NCBI Taxonomy" id="175570"/>
    <lineage>
        <taxon>Bacteria</taxon>
        <taxon>Bacillati</taxon>
        <taxon>Actinomycetota</taxon>
        <taxon>Actinomycetes</taxon>
        <taxon>Micromonosporales</taxon>
        <taxon>Micromonosporaceae</taxon>
        <taxon>Virgisporangium</taxon>
    </lineage>
</organism>
<sequence length="293" mass="30668">MIGVVFGSLTPPEELARGAALAEQLGFGELWFSEDCFFTGGLSGLTQLLASTTTIPAGLGLASVMTRHPAILAMELAGLARMHPGRVKAAVGLGNRQWLTQMGLVPPRPLSTVLDRHDTVRRLLAGHEHRGIQLAYPPAEPPPLWIGAVNEKALRAAGATADGVLLSVLSGPTYIRWAREQVAIGAAAANRDVPPITAFVLASVGEEAAARDAVSDAVTFFATAEAHTALVTRSRAPGEFAVAGSATQVRDQLAALLDAGADSLGLWLFPPEKLAGQLERIAQDVLPRLTTAN</sequence>
<evidence type="ECO:0000259" key="2">
    <source>
        <dbReference type="Pfam" id="PF00296"/>
    </source>
</evidence>
<reference evidence="3" key="1">
    <citation type="submission" date="2021-01" db="EMBL/GenBank/DDBJ databases">
        <title>Whole genome shotgun sequence of Virgisporangium aurantiacum NBRC 16421.</title>
        <authorList>
            <person name="Komaki H."/>
            <person name="Tamura T."/>
        </authorList>
    </citation>
    <scope>NUCLEOTIDE SEQUENCE</scope>
    <source>
        <strain evidence="3">NBRC 16421</strain>
    </source>
</reference>
<dbReference type="InterPro" id="IPR036661">
    <property type="entry name" value="Luciferase-like_sf"/>
</dbReference>
<evidence type="ECO:0000313" key="4">
    <source>
        <dbReference type="Proteomes" id="UP000612585"/>
    </source>
</evidence>
<dbReference type="EMBL" id="BOPG01000024">
    <property type="protein sequence ID" value="GIJ56356.1"/>
    <property type="molecule type" value="Genomic_DNA"/>
</dbReference>
<dbReference type="AlphaFoldDB" id="A0A8J3Z2P2"/>